<comment type="similarity">
    <text evidence="2 5">Belongs to the glycosyl hydrolase 72 family.</text>
</comment>
<evidence type="ECO:0000313" key="9">
    <source>
        <dbReference type="EMBL" id="KAF3208468.1"/>
    </source>
</evidence>
<dbReference type="SUPFAM" id="SSF51445">
    <property type="entry name" value="(Trans)glycosidases"/>
    <property type="match status" value="1"/>
</dbReference>
<feature type="region of interest" description="Disordered" evidence="6">
    <location>
        <begin position="415"/>
        <end position="435"/>
    </location>
</feature>
<keyword evidence="5 7" id="KW-0472">Membrane</keyword>
<dbReference type="PANTHER" id="PTHR31468:SF4">
    <property type="entry name" value="1,3-BETA-GLUCANOSYLTRANSFERASE GAS3-RELATED"/>
    <property type="match status" value="1"/>
</dbReference>
<feature type="chain" id="PRO_5041472637" description="1,3-beta-glucanosyltransferase" evidence="5">
    <location>
        <begin position="19"/>
        <end position="466"/>
    </location>
</feature>
<dbReference type="Gene3D" id="3.20.20.80">
    <property type="entry name" value="Glycosidases"/>
    <property type="match status" value="1"/>
</dbReference>
<evidence type="ECO:0000256" key="5">
    <source>
        <dbReference type="RuleBase" id="RU361209"/>
    </source>
</evidence>
<dbReference type="GO" id="GO:0005886">
    <property type="term" value="C:plasma membrane"/>
    <property type="evidence" value="ECO:0007669"/>
    <property type="project" value="UniProtKB-SubCell"/>
</dbReference>
<gene>
    <name evidence="9" type="primary">GAS4_1</name>
    <name evidence="9" type="ORF">TWF191_000657</name>
    <name evidence="10" type="ORF">TWF679_004970</name>
    <name evidence="8" type="ORF">TWF788_000269</name>
</gene>
<dbReference type="InterPro" id="IPR017853">
    <property type="entry name" value="GH"/>
</dbReference>
<keyword evidence="4" id="KW-0325">Glycoprotein</keyword>
<name>A0A6G1MEX0_ORBOL</name>
<proteinExistence type="inferred from homology"/>
<keyword evidence="5" id="KW-0449">Lipoprotein</keyword>
<reference evidence="11 12" key="1">
    <citation type="submission" date="2019-06" db="EMBL/GenBank/DDBJ databases">
        <authorList>
            <person name="Palmer J.M."/>
        </authorList>
    </citation>
    <scope>NUCLEOTIDE SEQUENCE [LARGE SCALE GENOMIC DNA]</scope>
    <source>
        <strain evidence="9 12">TWF191</strain>
        <strain evidence="10">TWF679</strain>
        <strain evidence="8 11">TWF788</strain>
    </source>
</reference>
<dbReference type="EMBL" id="WIWT01000023">
    <property type="protein sequence ID" value="KAF3214101.1"/>
    <property type="molecule type" value="Genomic_DNA"/>
</dbReference>
<evidence type="ECO:0000256" key="2">
    <source>
        <dbReference type="ARBA" id="ARBA00007528"/>
    </source>
</evidence>
<feature type="compositionally biased region" description="Polar residues" evidence="6">
    <location>
        <begin position="415"/>
        <end position="426"/>
    </location>
</feature>
<dbReference type="Proteomes" id="UP000483672">
    <property type="component" value="Unassembled WGS sequence"/>
</dbReference>
<evidence type="ECO:0000256" key="4">
    <source>
        <dbReference type="ARBA" id="ARBA00023180"/>
    </source>
</evidence>
<dbReference type="Proteomes" id="UP000614610">
    <property type="component" value="Unassembled WGS sequence"/>
</dbReference>
<evidence type="ECO:0000256" key="3">
    <source>
        <dbReference type="ARBA" id="ARBA00022729"/>
    </source>
</evidence>
<dbReference type="GO" id="GO:0031505">
    <property type="term" value="P:fungal-type cell wall organization"/>
    <property type="evidence" value="ECO:0007669"/>
    <property type="project" value="TreeGrafter"/>
</dbReference>
<keyword evidence="5" id="KW-0808">Transferase</keyword>
<dbReference type="Proteomes" id="UP000479691">
    <property type="component" value="Unassembled WGS sequence"/>
</dbReference>
<sequence>MLSTALFLLAGLARFTQAVEPIVIKDGGFFGGDKQFFMVGVGYQPGGPVELDKGIDPFSTMADCQRDVYLLQQLGINTIRTYAVNTTLNHDECMSLFAAAGIYVVLDVNAPGWRYSINRDEPWTSYHGGYMANVFSVMEQFSAYPNVLGFFSGNELANEPKNANATAPYMRAIQRDMRQYQKAQKLREVPIGYSTADVVEFRQDLGFYLSCIGEDEGHSDFYGINSYEWCGDTTFQRSGYEKLTNLMEEVQMPNFFSEYGCNEVLPRTFGDANAIYSADMNHVFSGGIVYEYNQEENNYGLVDVNLKTGNAKILPDYNTLREVYSKVELPTGETARKINRPKCSTVFPNIKAFDARAAIPQLKEITDLIKKGVKVTPGKLVDVDLDLSSHKWTITDVEGNTVQNPTIQRVNTWNQVPSKSQTTGGSESKESKNAAPGLKVGGNGFAVLAMAGLTTLGFMAGGLLVI</sequence>
<dbReference type="EC" id="2.4.1.-" evidence="5"/>
<dbReference type="Pfam" id="PF03198">
    <property type="entry name" value="Glyco_hydro_72"/>
    <property type="match status" value="1"/>
</dbReference>
<dbReference type="EMBL" id="JAABOE010000001">
    <property type="protein sequence ID" value="KAF3192662.1"/>
    <property type="molecule type" value="Genomic_DNA"/>
</dbReference>
<protein>
    <recommendedName>
        <fullName evidence="5">1,3-beta-glucanosyltransferase</fullName>
        <ecNumber evidence="5">2.4.1.-</ecNumber>
    </recommendedName>
</protein>
<dbReference type="GO" id="GO:0098552">
    <property type="term" value="C:side of membrane"/>
    <property type="evidence" value="ECO:0007669"/>
    <property type="project" value="UniProtKB-KW"/>
</dbReference>
<keyword evidence="5" id="KW-0336">GPI-anchor</keyword>
<dbReference type="OrthoDB" id="421038at2759"/>
<evidence type="ECO:0000256" key="6">
    <source>
        <dbReference type="SAM" id="MobiDB-lite"/>
    </source>
</evidence>
<evidence type="ECO:0000313" key="11">
    <source>
        <dbReference type="Proteomes" id="UP000479691"/>
    </source>
</evidence>
<dbReference type="GO" id="GO:0071970">
    <property type="term" value="P:fungal-type cell wall (1-&gt;3)-beta-D-glucan biosynthetic process"/>
    <property type="evidence" value="ECO:0007669"/>
    <property type="project" value="TreeGrafter"/>
</dbReference>
<dbReference type="EMBL" id="WIPF01000107">
    <property type="protein sequence ID" value="KAF3208468.1"/>
    <property type="molecule type" value="Genomic_DNA"/>
</dbReference>
<keyword evidence="7" id="KW-0812">Transmembrane</keyword>
<dbReference type="EMBL" id="WIWT01000023">
    <property type="protein sequence ID" value="KAF3214102.1"/>
    <property type="molecule type" value="Genomic_DNA"/>
</dbReference>
<accession>A0A6G1MEX0</accession>
<dbReference type="PANTHER" id="PTHR31468">
    <property type="entry name" value="1,3-BETA-GLUCANOSYLTRANSFERASE GAS1"/>
    <property type="match status" value="1"/>
</dbReference>
<evidence type="ECO:0000313" key="12">
    <source>
        <dbReference type="Proteomes" id="UP000483672"/>
    </source>
</evidence>
<evidence type="ECO:0000313" key="8">
    <source>
        <dbReference type="EMBL" id="KAF3192661.1"/>
    </source>
</evidence>
<comment type="caution">
    <text evidence="9">The sequence shown here is derived from an EMBL/GenBank/DDBJ whole genome shotgun (WGS) entry which is preliminary data.</text>
</comment>
<dbReference type="InterPro" id="IPR004886">
    <property type="entry name" value="Glucanosyltransferase"/>
</dbReference>
<comment type="subcellular location">
    <subcellularLocation>
        <location evidence="1 5">Cell membrane</location>
        <topology evidence="1 5">Lipid-anchor</topology>
        <topology evidence="1 5">GPI-anchor</topology>
    </subcellularLocation>
</comment>
<dbReference type="AlphaFoldDB" id="A0A6G1MEX0"/>
<evidence type="ECO:0000313" key="10">
    <source>
        <dbReference type="EMBL" id="KAF3214101.1"/>
    </source>
</evidence>
<feature type="signal peptide" evidence="5">
    <location>
        <begin position="1"/>
        <end position="18"/>
    </location>
</feature>
<keyword evidence="7" id="KW-1133">Transmembrane helix</keyword>
<dbReference type="EMBL" id="WIPF01000107">
    <property type="protein sequence ID" value="KAF3208467.1"/>
    <property type="molecule type" value="Genomic_DNA"/>
</dbReference>
<dbReference type="EMBL" id="JAABOE010000001">
    <property type="protein sequence ID" value="KAF3192661.1"/>
    <property type="molecule type" value="Genomic_DNA"/>
</dbReference>
<feature type="transmembrane region" description="Helical" evidence="7">
    <location>
        <begin position="445"/>
        <end position="465"/>
    </location>
</feature>
<organism evidence="9 12">
    <name type="scientific">Orbilia oligospora</name>
    <name type="common">Nematode-trapping fungus</name>
    <name type="synonym">Arthrobotrys oligospora</name>
    <dbReference type="NCBI Taxonomy" id="2813651"/>
    <lineage>
        <taxon>Eukaryota</taxon>
        <taxon>Fungi</taxon>
        <taxon>Dikarya</taxon>
        <taxon>Ascomycota</taxon>
        <taxon>Pezizomycotina</taxon>
        <taxon>Orbiliomycetes</taxon>
        <taxon>Orbiliales</taxon>
        <taxon>Orbiliaceae</taxon>
        <taxon>Orbilia</taxon>
    </lineage>
</organism>
<keyword evidence="3 5" id="KW-0732">Signal</keyword>
<evidence type="ECO:0000256" key="1">
    <source>
        <dbReference type="ARBA" id="ARBA00004609"/>
    </source>
</evidence>
<evidence type="ECO:0000256" key="7">
    <source>
        <dbReference type="SAM" id="Phobius"/>
    </source>
</evidence>
<dbReference type="GO" id="GO:0042124">
    <property type="term" value="F:1,3-beta-glucanosyltransferase activity"/>
    <property type="evidence" value="ECO:0007669"/>
    <property type="project" value="TreeGrafter"/>
</dbReference>
<comment type="function">
    <text evidence="5">Splits internally a 1,3-beta-glucan molecule and transfers the newly generated reducing end (the donor) to the non-reducing end of another 1,3-beta-glucan molecule (the acceptor) forming a 1,3-beta linkage, resulting in the elongation of 1,3-beta-glucan chains in the cell wall.</text>
</comment>